<keyword evidence="2 3" id="KW-0408">Iron</keyword>
<evidence type="ECO:0000313" key="5">
    <source>
        <dbReference type="EMBL" id="UWZ85462.1"/>
    </source>
</evidence>
<evidence type="ECO:0000256" key="3">
    <source>
        <dbReference type="PROSITE-ProRule" id="PRU00433"/>
    </source>
</evidence>
<feature type="domain" description="Cytochrome c" evidence="4">
    <location>
        <begin position="32"/>
        <end position="141"/>
    </location>
</feature>
<accession>A0A9J7BX30</accession>
<sequence length="453" mass="49391">MKTTGKVALAAVAAFLAIQCVRPSIPSAAPRAEVQAPPEVRRILQKSCYSCHSDERRLAWFDQIAPAYWLVRYDVLTAREHLNFSTLGEKSPAAQRGALFEAANFIQLGAMPLPRFTAAHPAAKVTDQDLATLKAYLAPWKTPPPAPSDAAHASSAQPSTALASLAAVKPALNGIPFDPSFITWKPISFSDRGDNNTLRFILGNDIAMRAAQSGNISPWPDGTRFAKVAWQQTLGSDSLIHPGKFIQVEFMIKDSRQFKNTDGWGWARWVGLDLKPYGKDARFLNECTGCHLPVRGDDYVYTLPFTSAQIGRAEIVNNHAAALPPSLPYQPLSWQPITMYVDPSTRAMATLFGNAAAIDAIHASGMANNSAPHLPYREGAVVALVTWAQREDPHWFGARIPDRVESVEFVQLGKEGAPAAYSRFSGDRQDQPPASVTMQRTNLILGLSPAQLP</sequence>
<dbReference type="GO" id="GO:0009055">
    <property type="term" value="F:electron transfer activity"/>
    <property type="evidence" value="ECO:0007669"/>
    <property type="project" value="InterPro"/>
</dbReference>
<dbReference type="InterPro" id="IPR009056">
    <property type="entry name" value="Cyt_c-like_dom"/>
</dbReference>
<dbReference type="InterPro" id="IPR038142">
    <property type="entry name" value="Cytochrome_P460_sp"/>
</dbReference>
<gene>
    <name evidence="5" type="ORF">MOP44_05850</name>
</gene>
<evidence type="ECO:0000259" key="4">
    <source>
        <dbReference type="PROSITE" id="PS51007"/>
    </source>
</evidence>
<dbReference type="GO" id="GO:0046872">
    <property type="term" value="F:metal ion binding"/>
    <property type="evidence" value="ECO:0007669"/>
    <property type="project" value="UniProtKB-KW"/>
</dbReference>
<dbReference type="Pfam" id="PF14376">
    <property type="entry name" value="Haem_bd"/>
    <property type="match status" value="1"/>
</dbReference>
<dbReference type="Proteomes" id="UP001059380">
    <property type="component" value="Chromosome"/>
</dbReference>
<name>A0A9J7BX30_9BACT</name>
<dbReference type="RefSeq" id="WP_260794997.1">
    <property type="nucleotide sequence ID" value="NZ_CP093313.1"/>
</dbReference>
<proteinExistence type="predicted"/>
<protein>
    <submittedName>
        <fullName evidence="5">Heme-binding domain-containing protein</fullName>
    </submittedName>
</protein>
<dbReference type="EMBL" id="CP093313">
    <property type="protein sequence ID" value="UWZ85462.1"/>
    <property type="molecule type" value="Genomic_DNA"/>
</dbReference>
<keyword evidence="6" id="KW-1185">Reference proteome</keyword>
<dbReference type="AlphaFoldDB" id="A0A9J7BX30"/>
<dbReference type="Gene3D" id="3.50.70.20">
    <property type="entry name" value="Cytochrome P460"/>
    <property type="match status" value="1"/>
</dbReference>
<dbReference type="PROSITE" id="PS51007">
    <property type="entry name" value="CYTC"/>
    <property type="match status" value="1"/>
</dbReference>
<dbReference type="InterPro" id="IPR032033">
    <property type="entry name" value="Cytochrome_P460"/>
</dbReference>
<dbReference type="GO" id="GO:0020037">
    <property type="term" value="F:heme binding"/>
    <property type="evidence" value="ECO:0007669"/>
    <property type="project" value="InterPro"/>
</dbReference>
<evidence type="ECO:0000256" key="2">
    <source>
        <dbReference type="ARBA" id="ARBA00023004"/>
    </source>
</evidence>
<dbReference type="InterPro" id="IPR025992">
    <property type="entry name" value="Haem-bd"/>
</dbReference>
<dbReference type="Pfam" id="PF16694">
    <property type="entry name" value="Cytochrome_P460"/>
    <property type="match status" value="1"/>
</dbReference>
<dbReference type="SMART" id="SM01235">
    <property type="entry name" value="Haem_bd"/>
    <property type="match status" value="1"/>
</dbReference>
<evidence type="ECO:0000313" key="6">
    <source>
        <dbReference type="Proteomes" id="UP001059380"/>
    </source>
</evidence>
<evidence type="ECO:0000256" key="1">
    <source>
        <dbReference type="ARBA" id="ARBA00022723"/>
    </source>
</evidence>
<dbReference type="KEGG" id="orp:MOP44_05850"/>
<keyword evidence="1 3" id="KW-0479">Metal-binding</keyword>
<dbReference type="CDD" id="cd20753">
    <property type="entry name" value="cyt_P460_Mc-like"/>
    <property type="match status" value="1"/>
</dbReference>
<organism evidence="5 6">
    <name type="scientific">Occallatibacter riparius</name>
    <dbReference type="NCBI Taxonomy" id="1002689"/>
    <lineage>
        <taxon>Bacteria</taxon>
        <taxon>Pseudomonadati</taxon>
        <taxon>Acidobacteriota</taxon>
        <taxon>Terriglobia</taxon>
        <taxon>Terriglobales</taxon>
        <taxon>Acidobacteriaceae</taxon>
        <taxon>Occallatibacter</taxon>
    </lineage>
</organism>
<keyword evidence="3" id="KW-0349">Heme</keyword>
<reference evidence="5" key="1">
    <citation type="submission" date="2021-04" db="EMBL/GenBank/DDBJ databases">
        <title>Phylogenetic analysis of Acidobacteriaceae.</title>
        <authorList>
            <person name="Qiu L."/>
            <person name="Zhang Q."/>
        </authorList>
    </citation>
    <scope>NUCLEOTIDE SEQUENCE</scope>
    <source>
        <strain evidence="5">DSM 25168</strain>
    </source>
</reference>